<comment type="catalytic activity">
    <reaction evidence="9">
        <text>2 L-dopa + O2 = 2 L-dopaquinone + 2 H2O</text>
        <dbReference type="Rhea" id="RHEA:34287"/>
        <dbReference type="ChEBI" id="CHEBI:15377"/>
        <dbReference type="ChEBI" id="CHEBI:15379"/>
        <dbReference type="ChEBI" id="CHEBI:57504"/>
        <dbReference type="ChEBI" id="CHEBI:57924"/>
        <dbReference type="EC" id="1.14.18.1"/>
    </reaction>
</comment>
<evidence type="ECO:0000256" key="4">
    <source>
        <dbReference type="ARBA" id="ARBA00022723"/>
    </source>
</evidence>
<feature type="signal peptide" evidence="12">
    <location>
        <begin position="1"/>
        <end position="26"/>
    </location>
</feature>
<evidence type="ECO:0000256" key="10">
    <source>
        <dbReference type="ARBA" id="ARBA00048881"/>
    </source>
</evidence>
<evidence type="ECO:0000256" key="2">
    <source>
        <dbReference type="ARBA" id="ARBA00009928"/>
    </source>
</evidence>
<accession>A0A6A6S3A1</accession>
<dbReference type="PANTHER" id="PTHR11474:SF76">
    <property type="entry name" value="SHKT DOMAIN-CONTAINING PROTEIN"/>
    <property type="match status" value="1"/>
</dbReference>
<evidence type="ECO:0000256" key="12">
    <source>
        <dbReference type="SAM" id="SignalP"/>
    </source>
</evidence>
<dbReference type="GO" id="GO:0046872">
    <property type="term" value="F:metal ion binding"/>
    <property type="evidence" value="ECO:0007669"/>
    <property type="project" value="UniProtKB-KW"/>
</dbReference>
<dbReference type="OrthoDB" id="6132182at2759"/>
<evidence type="ECO:0000256" key="9">
    <source>
        <dbReference type="ARBA" id="ARBA00048233"/>
    </source>
</evidence>
<dbReference type="Gene3D" id="1.10.1280.10">
    <property type="entry name" value="Di-copper center containing domain from catechol oxidase"/>
    <property type="match status" value="1"/>
</dbReference>
<dbReference type="GO" id="GO:0042438">
    <property type="term" value="P:melanin biosynthetic process"/>
    <property type="evidence" value="ECO:0007669"/>
    <property type="project" value="UniProtKB-KW"/>
</dbReference>
<evidence type="ECO:0000313" key="15">
    <source>
        <dbReference type="Proteomes" id="UP000799753"/>
    </source>
</evidence>
<organism evidence="14 15">
    <name type="scientific">Massarina eburnea CBS 473.64</name>
    <dbReference type="NCBI Taxonomy" id="1395130"/>
    <lineage>
        <taxon>Eukaryota</taxon>
        <taxon>Fungi</taxon>
        <taxon>Dikarya</taxon>
        <taxon>Ascomycota</taxon>
        <taxon>Pezizomycotina</taxon>
        <taxon>Dothideomycetes</taxon>
        <taxon>Pleosporomycetidae</taxon>
        <taxon>Pleosporales</taxon>
        <taxon>Massarineae</taxon>
        <taxon>Massarinaceae</taxon>
        <taxon>Massarina</taxon>
    </lineage>
</organism>
<dbReference type="EMBL" id="MU006783">
    <property type="protein sequence ID" value="KAF2641582.1"/>
    <property type="molecule type" value="Genomic_DNA"/>
</dbReference>
<proteinExistence type="inferred from homology"/>
<comment type="similarity">
    <text evidence="2">Belongs to the tyrosinase family.</text>
</comment>
<dbReference type="InterPro" id="IPR050316">
    <property type="entry name" value="Tyrosinase/Hemocyanin"/>
</dbReference>
<evidence type="ECO:0000256" key="3">
    <source>
        <dbReference type="ARBA" id="ARBA00011906"/>
    </source>
</evidence>
<dbReference type="InterPro" id="IPR041640">
    <property type="entry name" value="Tyrosinase_C"/>
</dbReference>
<evidence type="ECO:0000256" key="5">
    <source>
        <dbReference type="ARBA" id="ARBA00023002"/>
    </source>
</evidence>
<feature type="region of interest" description="Disordered" evidence="11">
    <location>
        <begin position="584"/>
        <end position="618"/>
    </location>
</feature>
<feature type="compositionally biased region" description="Low complexity" evidence="11">
    <location>
        <begin position="432"/>
        <end position="456"/>
    </location>
</feature>
<evidence type="ECO:0000313" key="14">
    <source>
        <dbReference type="EMBL" id="KAF2641582.1"/>
    </source>
</evidence>
<feature type="compositionally biased region" description="Low complexity" evidence="11">
    <location>
        <begin position="584"/>
        <end position="602"/>
    </location>
</feature>
<dbReference type="AlphaFoldDB" id="A0A6A6S3A1"/>
<dbReference type="SUPFAM" id="SSF48056">
    <property type="entry name" value="Di-copper centre-containing domain"/>
    <property type="match status" value="1"/>
</dbReference>
<name>A0A6A6S3A1_9PLEO</name>
<dbReference type="PANTHER" id="PTHR11474">
    <property type="entry name" value="TYROSINASE FAMILY MEMBER"/>
    <property type="match status" value="1"/>
</dbReference>
<sequence>MAAFSKPSSVVGMLFTVVLLLQSVAASHGHMHHAHRAPSAVHKRGYNGTNIVVTGATDQHAYPRLEIRELQKNADQFNLYLLALESFQAKDKTDLLSYYQIAGIHGRPYIPWNEPGPLQHVAGYCPHVQTLFGTWHRPYLALYEQALYANAKEIVASFSESEQAKWTEALTGLRMPYFDWAMEPSVSGEYVPQAIRDEKVYVIKPSGNVSINNPLFSYSFGTSLPTEMGWGPSNGFPQTLRSPKNDVSDNDSVNKAFGSARVGWRQRVFALFASKQPWGKVSTEQYGVATSAQNTDSYESVHDEIHGAVGGTDGYMGYLDVAAFDPIFWLHHTNMDRLLTLHQVIAPDTWVANGTINIDTAQWNVGEVKDEHTPLKPFMKDSSGAYFTSNDVKETRTLGYYYPETANNDYNEVVAAVNKLYGQGEKAMASVATPSSTPSATPSATAAATAAAEADSSPDHPSSKSGSSMKISEIFFPSSLGGSIFSSTKRATSTGAGLSVSMTVGSSPSKSTSATGLVGGIVSGLLGTVDGAVDGVVSALSEPFPGKPFQDGDYDTVLNIVGNKFGMPGSYKVFCFLGNKPVSNSTNSTSTGSSATPTGSKSNSTVSSPPVQSSKNATASATDYYNHPDYAGSHTFLGGSVAKANATNPILTEGTIPLTACLQGKIASGDLESLHPEHVEPYLKDNLHYKIIGPNGQEFQPENVPNFQTKVKSCPVSAAKEGGFPSYQPYVELPKVNLPASSEPFPVAPVVSTVLGTIGSLLNPWDEQGYCVSSQTIEYVDQDGNFIRRETS</sequence>
<dbReference type="Pfam" id="PF18132">
    <property type="entry name" value="Tyrosinase_C"/>
    <property type="match status" value="1"/>
</dbReference>
<dbReference type="Proteomes" id="UP000799753">
    <property type="component" value="Unassembled WGS sequence"/>
</dbReference>
<keyword evidence="7" id="KW-0503">Monooxygenase</keyword>
<dbReference type="Pfam" id="PF00264">
    <property type="entry name" value="Tyrosinase"/>
    <property type="match status" value="1"/>
</dbReference>
<comment type="catalytic activity">
    <reaction evidence="10">
        <text>L-tyrosine + O2 = L-dopaquinone + H2O</text>
        <dbReference type="Rhea" id="RHEA:18117"/>
        <dbReference type="ChEBI" id="CHEBI:15377"/>
        <dbReference type="ChEBI" id="CHEBI:15379"/>
        <dbReference type="ChEBI" id="CHEBI:57924"/>
        <dbReference type="ChEBI" id="CHEBI:58315"/>
        <dbReference type="EC" id="1.14.18.1"/>
    </reaction>
</comment>
<protein>
    <recommendedName>
        <fullName evidence="3">tyrosinase</fullName>
        <ecNumber evidence="3">1.14.18.1</ecNumber>
    </recommendedName>
</protein>
<dbReference type="InterPro" id="IPR008922">
    <property type="entry name" value="Di-copper_centre_dom_sf"/>
</dbReference>
<dbReference type="InterPro" id="IPR002227">
    <property type="entry name" value="Tyrosinase_Cu-bd"/>
</dbReference>
<keyword evidence="5" id="KW-0560">Oxidoreductase</keyword>
<feature type="domain" description="Tyrosinase copper-binding" evidence="13">
    <location>
        <begin position="325"/>
        <end position="336"/>
    </location>
</feature>
<feature type="compositionally biased region" description="Polar residues" evidence="11">
    <location>
        <begin position="603"/>
        <end position="618"/>
    </location>
</feature>
<dbReference type="GO" id="GO:0004503">
    <property type="term" value="F:tyrosinase activity"/>
    <property type="evidence" value="ECO:0007669"/>
    <property type="project" value="UniProtKB-EC"/>
</dbReference>
<dbReference type="EC" id="1.14.18.1" evidence="3"/>
<feature type="chain" id="PRO_5025693994" description="tyrosinase" evidence="12">
    <location>
        <begin position="27"/>
        <end position="792"/>
    </location>
</feature>
<evidence type="ECO:0000256" key="1">
    <source>
        <dbReference type="ARBA" id="ARBA00001973"/>
    </source>
</evidence>
<gene>
    <name evidence="14" type="ORF">P280DRAFT_507108</name>
</gene>
<comment type="cofactor">
    <cofactor evidence="1">
        <name>Cu(2+)</name>
        <dbReference type="ChEBI" id="CHEBI:29036"/>
    </cofactor>
</comment>
<keyword evidence="8" id="KW-0470">Melanin biosynthesis</keyword>
<keyword evidence="4" id="KW-0479">Metal-binding</keyword>
<dbReference type="PRINTS" id="PR00092">
    <property type="entry name" value="TYROSINASE"/>
</dbReference>
<evidence type="ECO:0000256" key="8">
    <source>
        <dbReference type="ARBA" id="ARBA00023101"/>
    </source>
</evidence>
<evidence type="ECO:0000259" key="13">
    <source>
        <dbReference type="PROSITE" id="PS00498"/>
    </source>
</evidence>
<evidence type="ECO:0000256" key="7">
    <source>
        <dbReference type="ARBA" id="ARBA00023033"/>
    </source>
</evidence>
<dbReference type="PROSITE" id="PS00498">
    <property type="entry name" value="TYROSINASE_2"/>
    <property type="match status" value="1"/>
</dbReference>
<keyword evidence="15" id="KW-1185">Reference proteome</keyword>
<evidence type="ECO:0000256" key="6">
    <source>
        <dbReference type="ARBA" id="ARBA00023008"/>
    </source>
</evidence>
<reference evidence="14" key="1">
    <citation type="journal article" date="2020" name="Stud. Mycol.">
        <title>101 Dothideomycetes genomes: a test case for predicting lifestyles and emergence of pathogens.</title>
        <authorList>
            <person name="Haridas S."/>
            <person name="Albert R."/>
            <person name="Binder M."/>
            <person name="Bloem J."/>
            <person name="Labutti K."/>
            <person name="Salamov A."/>
            <person name="Andreopoulos B."/>
            <person name="Baker S."/>
            <person name="Barry K."/>
            <person name="Bills G."/>
            <person name="Bluhm B."/>
            <person name="Cannon C."/>
            <person name="Castanera R."/>
            <person name="Culley D."/>
            <person name="Daum C."/>
            <person name="Ezra D."/>
            <person name="Gonzalez J."/>
            <person name="Henrissat B."/>
            <person name="Kuo A."/>
            <person name="Liang C."/>
            <person name="Lipzen A."/>
            <person name="Lutzoni F."/>
            <person name="Magnuson J."/>
            <person name="Mondo S."/>
            <person name="Nolan M."/>
            <person name="Ohm R."/>
            <person name="Pangilinan J."/>
            <person name="Park H.-J."/>
            <person name="Ramirez L."/>
            <person name="Alfaro M."/>
            <person name="Sun H."/>
            <person name="Tritt A."/>
            <person name="Yoshinaga Y."/>
            <person name="Zwiers L.-H."/>
            <person name="Turgeon B."/>
            <person name="Goodwin S."/>
            <person name="Spatafora J."/>
            <person name="Crous P."/>
            <person name="Grigoriev I."/>
        </authorList>
    </citation>
    <scope>NUCLEOTIDE SEQUENCE</scope>
    <source>
        <strain evidence="14">CBS 473.64</strain>
    </source>
</reference>
<keyword evidence="12" id="KW-0732">Signal</keyword>
<keyword evidence="6" id="KW-0186">Copper</keyword>
<feature type="region of interest" description="Disordered" evidence="11">
    <location>
        <begin position="432"/>
        <end position="468"/>
    </location>
</feature>
<evidence type="ECO:0000256" key="11">
    <source>
        <dbReference type="SAM" id="MobiDB-lite"/>
    </source>
</evidence>